<dbReference type="AlphaFoldDB" id="A0AAU9FY18"/>
<dbReference type="EMBL" id="AP029266">
    <property type="protein sequence ID" value="BFG00290.1"/>
    <property type="molecule type" value="Genomic_DNA"/>
</dbReference>
<dbReference type="Proteomes" id="UP001500889">
    <property type="component" value="Chromosome A"/>
</dbReference>
<sequence>MDTECSFTVKLSVNGGPALTLESNIMYRIGYSKENEFFVDHQCMAELHAYAFKMQNGVTQIAAVHGLIKVNGMNVTQINVGLEDADENGNVLLQFEEVGALLQITEDPPNVPNKLLMSLMQPSSYINNPFPKYSENIPASSVEIPPRLRYRSKSLSTKSRKRGRNSSAPPHWAKGRYSSKESTYMDDLEDEELDDMDDLVNIWGDFDLKT</sequence>
<evidence type="ECO:0000313" key="4">
    <source>
        <dbReference type="Proteomes" id="UP001500889"/>
    </source>
</evidence>
<feature type="compositionally biased region" description="Basic residues" evidence="1">
    <location>
        <begin position="148"/>
        <end position="164"/>
    </location>
</feature>
<keyword evidence="4" id="KW-1185">Reference proteome</keyword>
<accession>A0AAU9FY18</accession>
<evidence type="ECO:0000259" key="2">
    <source>
        <dbReference type="Pfam" id="PF18221"/>
    </source>
</evidence>
<feature type="region of interest" description="Disordered" evidence="1">
    <location>
        <begin position="148"/>
        <end position="186"/>
    </location>
</feature>
<evidence type="ECO:0000256" key="1">
    <source>
        <dbReference type="SAM" id="MobiDB-lite"/>
    </source>
</evidence>
<dbReference type="Pfam" id="PF18221">
    <property type="entry name" value="MU2_FHA"/>
    <property type="match status" value="1"/>
</dbReference>
<protein>
    <recommendedName>
        <fullName evidence="2">Mutator 2 fork head associated domain-containing protein</fullName>
    </recommendedName>
</protein>
<organism evidence="3 4">
    <name type="scientific">Drosophila madeirensis</name>
    <name type="common">Fruit fly</name>
    <dbReference type="NCBI Taxonomy" id="30013"/>
    <lineage>
        <taxon>Eukaryota</taxon>
        <taxon>Metazoa</taxon>
        <taxon>Ecdysozoa</taxon>
        <taxon>Arthropoda</taxon>
        <taxon>Hexapoda</taxon>
        <taxon>Insecta</taxon>
        <taxon>Pterygota</taxon>
        <taxon>Neoptera</taxon>
        <taxon>Endopterygota</taxon>
        <taxon>Diptera</taxon>
        <taxon>Brachycera</taxon>
        <taxon>Muscomorpha</taxon>
        <taxon>Ephydroidea</taxon>
        <taxon>Drosophilidae</taxon>
        <taxon>Drosophila</taxon>
        <taxon>Sophophora</taxon>
    </lineage>
</organism>
<gene>
    <name evidence="3" type="ORF">DMAD_00317</name>
</gene>
<name>A0AAU9FY18_DROMD</name>
<proteinExistence type="predicted"/>
<feature type="domain" description="Mutator 2 fork head associated" evidence="2">
    <location>
        <begin position="11"/>
        <end position="104"/>
    </location>
</feature>
<evidence type="ECO:0000313" key="3">
    <source>
        <dbReference type="EMBL" id="BFG00290.1"/>
    </source>
</evidence>
<reference evidence="3 4" key="1">
    <citation type="submission" date="2024-02" db="EMBL/GenBank/DDBJ databases">
        <title>A chromosome-level genome assembly of Drosophila madeirensis, a fruit fly species endemic to Madeira island.</title>
        <authorList>
            <person name="Tomihara K."/>
            <person name="Llopart A."/>
            <person name="Yamamoto D."/>
        </authorList>
    </citation>
    <scope>NUCLEOTIDE SEQUENCE [LARGE SCALE GENOMIC DNA]</scope>
    <source>
        <strain evidence="3 4">RF1</strain>
    </source>
</reference>
<dbReference type="Gene3D" id="2.60.200.20">
    <property type="match status" value="1"/>
</dbReference>
<dbReference type="InterPro" id="IPR040513">
    <property type="entry name" value="MU2_FHA"/>
</dbReference>